<reference evidence="1 2" key="1">
    <citation type="journal article" date="2024" name="Chem. Sci.">
        <title>Discovery of megapolipeptins by genome mining of a Burkholderiales bacteria collection.</title>
        <authorList>
            <person name="Paulo B.S."/>
            <person name="Recchia M.J.J."/>
            <person name="Lee S."/>
            <person name="Fergusson C.H."/>
            <person name="Romanowski S.B."/>
            <person name="Hernandez A."/>
            <person name="Krull N."/>
            <person name="Liu D.Y."/>
            <person name="Cavanagh H."/>
            <person name="Bos A."/>
            <person name="Gray C.A."/>
            <person name="Murphy B.T."/>
            <person name="Linington R.G."/>
            <person name="Eustaquio A.S."/>
        </authorList>
    </citation>
    <scope>NUCLEOTIDE SEQUENCE [LARGE SCALE GENOMIC DNA]</scope>
    <source>
        <strain evidence="1 2">RL18-126-BIB-B</strain>
    </source>
</reference>
<comment type="caution">
    <text evidence="1">The sequence shown here is derived from an EMBL/GenBank/DDBJ whole genome shotgun (WGS) entry which is preliminary data.</text>
</comment>
<accession>A0ACC7NGH9</accession>
<proteinExistence type="predicted"/>
<sequence>MLRHITITTRAALAVTALTGVVAVSQAVISRDDAVSAIEEMPEAVTNWAVESTADMDVAPMSPVQLAVLLEGFDWQPLVDVANSRSHPGAPARNAPA</sequence>
<dbReference type="Proteomes" id="UP001629235">
    <property type="component" value="Unassembled WGS sequence"/>
</dbReference>
<keyword evidence="2" id="KW-1185">Reference proteome</keyword>
<name>A0ACC7NGH9_9BURK</name>
<evidence type="ECO:0000313" key="1">
    <source>
        <dbReference type="EMBL" id="MFM0104621.1"/>
    </source>
</evidence>
<protein>
    <submittedName>
        <fullName evidence="1">Uncharacterized protein</fullName>
    </submittedName>
</protein>
<dbReference type="EMBL" id="JAQQDW010000024">
    <property type="protein sequence ID" value="MFM0104621.1"/>
    <property type="molecule type" value="Genomic_DNA"/>
</dbReference>
<organism evidence="1 2">
    <name type="scientific">Paraburkholderia rhynchosiae</name>
    <dbReference type="NCBI Taxonomy" id="487049"/>
    <lineage>
        <taxon>Bacteria</taxon>
        <taxon>Pseudomonadati</taxon>
        <taxon>Pseudomonadota</taxon>
        <taxon>Betaproteobacteria</taxon>
        <taxon>Burkholderiales</taxon>
        <taxon>Burkholderiaceae</taxon>
        <taxon>Paraburkholderia</taxon>
    </lineage>
</organism>
<gene>
    <name evidence="1" type="ORF">PQR01_14340</name>
</gene>
<evidence type="ECO:0000313" key="2">
    <source>
        <dbReference type="Proteomes" id="UP001629235"/>
    </source>
</evidence>